<evidence type="ECO:0000313" key="1">
    <source>
        <dbReference type="EMBL" id="SMS12636.1"/>
    </source>
</evidence>
<dbReference type="GeneID" id="47766698"/>
<dbReference type="RefSeq" id="WP_088236150.1">
    <property type="nucleotide sequence ID" value="NZ_LT855380.1"/>
</dbReference>
<proteinExistence type="predicted"/>
<dbReference type="KEGG" id="pvd:CFBP1590__5050"/>
<gene>
    <name evidence="1" type="ORF">CFBP1590__5050</name>
</gene>
<dbReference type="EMBL" id="LT855380">
    <property type="protein sequence ID" value="SMS12636.1"/>
    <property type="molecule type" value="Genomic_DNA"/>
</dbReference>
<evidence type="ECO:0008006" key="3">
    <source>
        <dbReference type="Google" id="ProtNLM"/>
    </source>
</evidence>
<protein>
    <recommendedName>
        <fullName evidence="3">CHAT domain-containing protein</fullName>
    </recommendedName>
</protein>
<dbReference type="AlphaFoldDB" id="A0A1Y6JRQ8"/>
<accession>A0A1Y6JRQ8</accession>
<evidence type="ECO:0000313" key="2">
    <source>
        <dbReference type="Proteomes" id="UP000196842"/>
    </source>
</evidence>
<reference evidence="1 2" key="1">
    <citation type="submission" date="2017-05" db="EMBL/GenBank/DDBJ databases">
        <authorList>
            <person name="Song R."/>
            <person name="Chenine A.L."/>
            <person name="Ruprecht R.M."/>
        </authorList>
    </citation>
    <scope>NUCLEOTIDE SEQUENCE [LARGE SCALE GENOMIC DNA]</scope>
    <source>
        <strain evidence="1 2">CFBP 1590</strain>
    </source>
</reference>
<sequence>MSADQYRTQVANIQKGIAKLQGDKAKKVDAAAKAGKISHDALSAAMRASSVSTATSKRREAIRHAEEQAKAETEVGKIEKKIATEHTKLVAAQKRLEDELGRERKRQDAAQARRITEEKKLMAEQKRTTLKQERTLRDITHGLSRHEHLHLQTALEIERLKALPEKITVVFFAADPGSNSTTKLALDEEARLIGERIRASEHRDVVVFHTRWAVRPRDVLQAINELQPTVVHFSGHGTSADMLVLQDDLGEEKHVTKEAIVSAMALGAESVKLVFFNTCFSFNQAQGCLQHVPATIGMNRDVGDLPARIFSAQFYSAIGFGLSITRAFEQAKALVAMETPGEESIPELYIQDGLTEEMLTLVRPPSL</sequence>
<name>A0A1Y6JRQ8_PSEVI</name>
<organism evidence="1 2">
    <name type="scientific">Pseudomonas viridiflava</name>
    <name type="common">Phytomonas viridiflava</name>
    <dbReference type="NCBI Taxonomy" id="33069"/>
    <lineage>
        <taxon>Bacteria</taxon>
        <taxon>Pseudomonadati</taxon>
        <taxon>Pseudomonadota</taxon>
        <taxon>Gammaproteobacteria</taxon>
        <taxon>Pseudomonadales</taxon>
        <taxon>Pseudomonadaceae</taxon>
        <taxon>Pseudomonas</taxon>
    </lineage>
</organism>
<dbReference type="Proteomes" id="UP000196842">
    <property type="component" value="Chromosome I"/>
</dbReference>